<feature type="compositionally biased region" description="Basic and acidic residues" evidence="1">
    <location>
        <begin position="131"/>
        <end position="148"/>
    </location>
</feature>
<feature type="compositionally biased region" description="Pro residues" evidence="1">
    <location>
        <begin position="48"/>
        <end position="60"/>
    </location>
</feature>
<reference evidence="2 3" key="1">
    <citation type="submission" date="2019-04" db="EMBL/GenBank/DDBJ databases">
        <title>Draft, Whole-Genome Sequence of the Anthracene-degrading Mycobacterium frederiksbergense LB501T, Isolated from a Polycyclic Aromatic Hydrocarbon (PAH)-Contaminated Soil.</title>
        <authorList>
            <person name="Augelletti F."/>
        </authorList>
    </citation>
    <scope>NUCLEOTIDE SEQUENCE [LARGE SCALE GENOMIC DNA]</scope>
    <source>
        <strain evidence="2 3">LB 501T</strain>
        <plasmid evidence="2 3">unnamed1</plasmid>
    </source>
</reference>
<keyword evidence="2" id="KW-0614">Plasmid</keyword>
<dbReference type="AlphaFoldDB" id="A0A6H0RWM2"/>
<dbReference type="Proteomes" id="UP000501849">
    <property type="component" value="Plasmid unnamed1"/>
</dbReference>
<organism evidence="2 3">
    <name type="scientific">Mycolicibacterium frederiksbergense</name>
    <dbReference type="NCBI Taxonomy" id="117567"/>
    <lineage>
        <taxon>Bacteria</taxon>
        <taxon>Bacillati</taxon>
        <taxon>Actinomycetota</taxon>
        <taxon>Actinomycetes</taxon>
        <taxon>Mycobacteriales</taxon>
        <taxon>Mycobacteriaceae</taxon>
        <taxon>Mycolicibacterium</taxon>
    </lineage>
</organism>
<evidence type="ECO:0000256" key="1">
    <source>
        <dbReference type="SAM" id="MobiDB-lite"/>
    </source>
</evidence>
<keyword evidence="3" id="KW-1185">Reference proteome</keyword>
<proteinExistence type="predicted"/>
<feature type="compositionally biased region" description="Basic and acidic residues" evidence="1">
    <location>
        <begin position="19"/>
        <end position="29"/>
    </location>
</feature>
<geneLocation type="plasmid" evidence="2 3">
    <name>unnamed1</name>
</geneLocation>
<feature type="compositionally biased region" description="Basic and acidic residues" evidence="1">
    <location>
        <begin position="182"/>
        <end position="196"/>
    </location>
</feature>
<evidence type="ECO:0000313" key="3">
    <source>
        <dbReference type="Proteomes" id="UP000501849"/>
    </source>
</evidence>
<feature type="compositionally biased region" description="Low complexity" evidence="1">
    <location>
        <begin position="100"/>
        <end position="111"/>
    </location>
</feature>
<feature type="region of interest" description="Disordered" evidence="1">
    <location>
        <begin position="90"/>
        <end position="196"/>
    </location>
</feature>
<accession>A0A6H0RWM2</accession>
<gene>
    <name evidence="2" type="ORF">EXE63_00250</name>
</gene>
<dbReference type="RefSeq" id="WP_168140308.1">
    <property type="nucleotide sequence ID" value="NZ_CP038797.1"/>
</dbReference>
<feature type="compositionally biased region" description="Basic residues" evidence="1">
    <location>
        <begin position="1"/>
        <end position="18"/>
    </location>
</feature>
<dbReference type="EMBL" id="CP038797">
    <property type="protein sequence ID" value="QIV79518.1"/>
    <property type="molecule type" value="Genomic_DNA"/>
</dbReference>
<name>A0A6H0RWM2_9MYCO</name>
<feature type="region of interest" description="Disordered" evidence="1">
    <location>
        <begin position="1"/>
        <end position="65"/>
    </location>
</feature>
<sequence>MQRRHPRQGRPLCRRRRRPLEARQHDLTARLDAGASAAPPSTAWGPHIGPPPFADPPNPPDFDQWYTEKLAQNPDYSREHAYGHFYNLAGDVSTMPGYTAQTPAQLQQAAHAGREQRSPRWSDYAPTPTERYWDRREAGLDADSKIGTDDPNSPFWKAAQEAERRKAAKALSETGQSQRPTRRVDRVIDKLTRKDA</sequence>
<dbReference type="KEGG" id="mfre:EXE63_00250"/>
<evidence type="ECO:0000313" key="2">
    <source>
        <dbReference type="EMBL" id="QIV79518.1"/>
    </source>
</evidence>
<protein>
    <submittedName>
        <fullName evidence="2">Uncharacterized protein</fullName>
    </submittedName>
</protein>